<comment type="caution">
    <text evidence="2">The sequence shown here is derived from an EMBL/GenBank/DDBJ whole genome shotgun (WGS) entry which is preliminary data.</text>
</comment>
<dbReference type="AlphaFoldDB" id="A0A4R4RG53"/>
<feature type="region of interest" description="Disordered" evidence="1">
    <location>
        <begin position="1"/>
        <end position="77"/>
    </location>
</feature>
<feature type="compositionally biased region" description="Basic residues" evidence="1">
    <location>
        <begin position="47"/>
        <end position="65"/>
    </location>
</feature>
<gene>
    <name evidence="2" type="ORF">E1212_21635</name>
</gene>
<accession>A0A4R4RG53</accession>
<feature type="compositionally biased region" description="Low complexity" evidence="1">
    <location>
        <begin position="66"/>
        <end position="77"/>
    </location>
</feature>
<evidence type="ECO:0000313" key="2">
    <source>
        <dbReference type="EMBL" id="TDC48317.1"/>
    </source>
</evidence>
<organism evidence="2 3">
    <name type="scientific">Jiangella ureilytica</name>
    <dbReference type="NCBI Taxonomy" id="2530374"/>
    <lineage>
        <taxon>Bacteria</taxon>
        <taxon>Bacillati</taxon>
        <taxon>Actinomycetota</taxon>
        <taxon>Actinomycetes</taxon>
        <taxon>Jiangellales</taxon>
        <taxon>Jiangellaceae</taxon>
        <taxon>Jiangella</taxon>
    </lineage>
</organism>
<keyword evidence="3" id="KW-1185">Reference proteome</keyword>
<evidence type="ECO:0000256" key="1">
    <source>
        <dbReference type="SAM" id="MobiDB-lite"/>
    </source>
</evidence>
<feature type="compositionally biased region" description="Basic residues" evidence="1">
    <location>
        <begin position="19"/>
        <end position="31"/>
    </location>
</feature>
<dbReference type="EMBL" id="SMKL01000058">
    <property type="protein sequence ID" value="TDC48317.1"/>
    <property type="molecule type" value="Genomic_DNA"/>
</dbReference>
<name>A0A4R4RG53_9ACTN</name>
<reference evidence="2 3" key="1">
    <citation type="submission" date="2019-02" db="EMBL/GenBank/DDBJ databases">
        <title>Draft genome sequences of novel Actinobacteria.</title>
        <authorList>
            <person name="Sahin N."/>
            <person name="Ay H."/>
            <person name="Saygin H."/>
        </authorList>
    </citation>
    <scope>NUCLEOTIDE SEQUENCE [LARGE SCALE GENOMIC DNA]</scope>
    <source>
        <strain evidence="2 3">KC603</strain>
    </source>
</reference>
<sequence length="77" mass="8546">MIMDVTRVTCVNDVADRHGGRRRQPAVRRRPGSHEARAGQPSGKGRAAVRRRRGRRRGPARRPCGRRGWPAAGRPAS</sequence>
<dbReference type="Proteomes" id="UP000295621">
    <property type="component" value="Unassembled WGS sequence"/>
</dbReference>
<evidence type="ECO:0000313" key="3">
    <source>
        <dbReference type="Proteomes" id="UP000295621"/>
    </source>
</evidence>
<protein>
    <submittedName>
        <fullName evidence="2">Uncharacterized protein</fullName>
    </submittedName>
</protein>
<proteinExistence type="predicted"/>